<keyword evidence="7 10" id="KW-1133">Transmembrane helix</keyword>
<evidence type="ECO:0000256" key="6">
    <source>
        <dbReference type="ARBA" id="ARBA00022968"/>
    </source>
</evidence>
<keyword evidence="8 10" id="KW-0333">Golgi apparatus</keyword>
<evidence type="ECO:0000256" key="8">
    <source>
        <dbReference type="ARBA" id="ARBA00023034"/>
    </source>
</evidence>
<dbReference type="EC" id="2.4.1.-" evidence="10"/>
<keyword evidence="5 10" id="KW-0812">Transmembrane</keyword>
<organism evidence="11 12">
    <name type="scientific">Stichopus japonicus</name>
    <name type="common">Sea cucumber</name>
    <dbReference type="NCBI Taxonomy" id="307972"/>
    <lineage>
        <taxon>Eukaryota</taxon>
        <taxon>Metazoa</taxon>
        <taxon>Echinodermata</taxon>
        <taxon>Eleutherozoa</taxon>
        <taxon>Echinozoa</taxon>
        <taxon>Holothuroidea</taxon>
        <taxon>Aspidochirotacea</taxon>
        <taxon>Aspidochirotida</taxon>
        <taxon>Stichopodidae</taxon>
        <taxon>Apostichopus</taxon>
    </lineage>
</organism>
<comment type="similarity">
    <text evidence="2 10">Belongs to the glycosyltransferase 31 family.</text>
</comment>
<dbReference type="Pfam" id="PF01762">
    <property type="entry name" value="Galactosyl_T"/>
    <property type="match status" value="1"/>
</dbReference>
<evidence type="ECO:0000313" key="11">
    <source>
        <dbReference type="EMBL" id="PIK52907.1"/>
    </source>
</evidence>
<comment type="subcellular location">
    <subcellularLocation>
        <location evidence="1 10">Golgi apparatus membrane</location>
        <topology evidence="1 10">Single-pass type II membrane protein</topology>
    </subcellularLocation>
</comment>
<evidence type="ECO:0000256" key="1">
    <source>
        <dbReference type="ARBA" id="ARBA00004323"/>
    </source>
</evidence>
<evidence type="ECO:0000256" key="2">
    <source>
        <dbReference type="ARBA" id="ARBA00008661"/>
    </source>
</evidence>
<sequence>MSKRAKVTFLLSIGTILNLFGYLYLTGSWHIFFTSNVPKEVFQEKGLRGQSIDRELSQVIQRAVDDHQMSQKNITNIINKFFEEKYPSKEAAVKNVPPVEEVKVAKVLENILTVKEEKTPPKKDGTPLRNIVKAAPEETVIGLQNENAQPPPIKEVQTESKKGKILSAVDAFMKGKVEKPVNPHDFNYMINEPDKCKKPDGSNADVFLLVVICSIHKNFENRNAIRQSWGSPADIDGRRVVTVFLLAKRSDERLQSLVVEENEQYHDIIMEDFDDTYKNLSLKTMMGMKWMSTFCAQSKVYAKDGRRHVRII</sequence>
<proteinExistence type="inferred from homology"/>
<evidence type="ECO:0000256" key="4">
    <source>
        <dbReference type="ARBA" id="ARBA00022679"/>
    </source>
</evidence>
<name>A0A2G8KY14_STIJA</name>
<dbReference type="GO" id="GO:0006493">
    <property type="term" value="P:protein O-linked glycosylation"/>
    <property type="evidence" value="ECO:0007669"/>
    <property type="project" value="TreeGrafter"/>
</dbReference>
<keyword evidence="12" id="KW-1185">Reference proteome</keyword>
<protein>
    <recommendedName>
        <fullName evidence="10">Hexosyltransferase</fullName>
        <ecNumber evidence="10">2.4.1.-</ecNumber>
    </recommendedName>
</protein>
<dbReference type="OrthoDB" id="5512589at2759"/>
<keyword evidence="4 11" id="KW-0808">Transferase</keyword>
<reference evidence="11 12" key="1">
    <citation type="journal article" date="2017" name="PLoS Biol.">
        <title>The sea cucumber genome provides insights into morphological evolution and visceral regeneration.</title>
        <authorList>
            <person name="Zhang X."/>
            <person name="Sun L."/>
            <person name="Yuan J."/>
            <person name="Sun Y."/>
            <person name="Gao Y."/>
            <person name="Zhang L."/>
            <person name="Li S."/>
            <person name="Dai H."/>
            <person name="Hamel J.F."/>
            <person name="Liu C."/>
            <person name="Yu Y."/>
            <person name="Liu S."/>
            <person name="Lin W."/>
            <person name="Guo K."/>
            <person name="Jin S."/>
            <person name="Xu P."/>
            <person name="Storey K.B."/>
            <person name="Huan P."/>
            <person name="Zhang T."/>
            <person name="Zhou Y."/>
            <person name="Zhang J."/>
            <person name="Lin C."/>
            <person name="Li X."/>
            <person name="Xing L."/>
            <person name="Huo D."/>
            <person name="Sun M."/>
            <person name="Wang L."/>
            <person name="Mercier A."/>
            <person name="Li F."/>
            <person name="Yang H."/>
            <person name="Xiang J."/>
        </authorList>
    </citation>
    <scope>NUCLEOTIDE SEQUENCE [LARGE SCALE GENOMIC DNA]</scope>
    <source>
        <strain evidence="11">Shaxun</strain>
        <tissue evidence="11">Muscle</tissue>
    </source>
</reference>
<dbReference type="InterPro" id="IPR002659">
    <property type="entry name" value="Glyco_trans_31"/>
</dbReference>
<dbReference type="PANTHER" id="PTHR11214">
    <property type="entry name" value="BETA-1,3-N-ACETYLGLUCOSAMINYLTRANSFERASE"/>
    <property type="match status" value="1"/>
</dbReference>
<dbReference type="GO" id="GO:0016758">
    <property type="term" value="F:hexosyltransferase activity"/>
    <property type="evidence" value="ECO:0007669"/>
    <property type="project" value="InterPro"/>
</dbReference>
<dbReference type="STRING" id="307972.A0A2G8KY14"/>
<evidence type="ECO:0000256" key="3">
    <source>
        <dbReference type="ARBA" id="ARBA00022676"/>
    </source>
</evidence>
<dbReference type="Proteomes" id="UP000230750">
    <property type="component" value="Unassembled WGS sequence"/>
</dbReference>
<keyword evidence="3 10" id="KW-0328">Glycosyltransferase</keyword>
<evidence type="ECO:0000256" key="9">
    <source>
        <dbReference type="ARBA" id="ARBA00023136"/>
    </source>
</evidence>
<dbReference type="GO" id="GO:0000139">
    <property type="term" value="C:Golgi membrane"/>
    <property type="evidence" value="ECO:0007669"/>
    <property type="project" value="UniProtKB-SubCell"/>
</dbReference>
<dbReference type="PANTHER" id="PTHR11214:SF314">
    <property type="entry name" value="HEXOSYLTRANSFERASE"/>
    <property type="match status" value="1"/>
</dbReference>
<feature type="transmembrane region" description="Helical" evidence="10">
    <location>
        <begin position="7"/>
        <end position="25"/>
    </location>
</feature>
<evidence type="ECO:0000256" key="10">
    <source>
        <dbReference type="RuleBase" id="RU363063"/>
    </source>
</evidence>
<accession>A0A2G8KY14</accession>
<dbReference type="EMBL" id="MRZV01000310">
    <property type="protein sequence ID" value="PIK52907.1"/>
    <property type="molecule type" value="Genomic_DNA"/>
</dbReference>
<evidence type="ECO:0000313" key="12">
    <source>
        <dbReference type="Proteomes" id="UP000230750"/>
    </source>
</evidence>
<comment type="caution">
    <text evidence="11">The sequence shown here is derived from an EMBL/GenBank/DDBJ whole genome shotgun (WGS) entry which is preliminary data.</text>
</comment>
<gene>
    <name evidence="11" type="ORF">BSL78_10201</name>
</gene>
<keyword evidence="6 10" id="KW-0735">Signal-anchor</keyword>
<evidence type="ECO:0000256" key="7">
    <source>
        <dbReference type="ARBA" id="ARBA00022989"/>
    </source>
</evidence>
<keyword evidence="9 10" id="KW-0472">Membrane</keyword>
<dbReference type="AlphaFoldDB" id="A0A2G8KY14"/>
<evidence type="ECO:0000256" key="5">
    <source>
        <dbReference type="ARBA" id="ARBA00022692"/>
    </source>
</evidence>